<evidence type="ECO:0000313" key="7">
    <source>
        <dbReference type="Proteomes" id="UP000800200"/>
    </source>
</evidence>
<dbReference type="Proteomes" id="UP000800200">
    <property type="component" value="Unassembled WGS sequence"/>
</dbReference>
<dbReference type="InterPro" id="IPR004841">
    <property type="entry name" value="AA-permease/SLC12A_dom"/>
</dbReference>
<gene>
    <name evidence="6" type="ORF">K469DRAFT_794601</name>
</gene>
<dbReference type="GO" id="GO:0015171">
    <property type="term" value="F:amino acid transmembrane transporter activity"/>
    <property type="evidence" value="ECO:0007669"/>
    <property type="project" value="TreeGrafter"/>
</dbReference>
<evidence type="ECO:0000259" key="5">
    <source>
        <dbReference type="Pfam" id="PF00324"/>
    </source>
</evidence>
<evidence type="ECO:0000256" key="4">
    <source>
        <dbReference type="ARBA" id="ARBA00023136"/>
    </source>
</evidence>
<evidence type="ECO:0000256" key="3">
    <source>
        <dbReference type="ARBA" id="ARBA00022989"/>
    </source>
</evidence>
<accession>A0A6A6DLH6</accession>
<evidence type="ECO:0000256" key="1">
    <source>
        <dbReference type="ARBA" id="ARBA00004141"/>
    </source>
</evidence>
<sequence>MDNNCMSEMATYMPVSGGFVRMAGRWVGDEFGIMASRNFFSYKSLLIHFEITATNLALSFGEMISLLLPILNILAVRAYGEA</sequence>
<dbReference type="InterPro" id="IPR050524">
    <property type="entry name" value="APC_YAT"/>
</dbReference>
<dbReference type="AlphaFoldDB" id="A0A6A6DLH6"/>
<keyword evidence="4" id="KW-0472">Membrane</keyword>
<evidence type="ECO:0000256" key="2">
    <source>
        <dbReference type="ARBA" id="ARBA00022692"/>
    </source>
</evidence>
<keyword evidence="3" id="KW-1133">Transmembrane helix</keyword>
<organism evidence="6 7">
    <name type="scientific">Zopfia rhizophila CBS 207.26</name>
    <dbReference type="NCBI Taxonomy" id="1314779"/>
    <lineage>
        <taxon>Eukaryota</taxon>
        <taxon>Fungi</taxon>
        <taxon>Dikarya</taxon>
        <taxon>Ascomycota</taxon>
        <taxon>Pezizomycotina</taxon>
        <taxon>Dothideomycetes</taxon>
        <taxon>Dothideomycetes incertae sedis</taxon>
        <taxon>Zopfiaceae</taxon>
        <taxon>Zopfia</taxon>
    </lineage>
</organism>
<dbReference type="GO" id="GO:0016020">
    <property type="term" value="C:membrane"/>
    <property type="evidence" value="ECO:0007669"/>
    <property type="project" value="UniProtKB-SubCell"/>
</dbReference>
<feature type="domain" description="Amino acid permease/ SLC12A" evidence="5">
    <location>
        <begin position="5"/>
        <end position="76"/>
    </location>
</feature>
<keyword evidence="7" id="KW-1185">Reference proteome</keyword>
<proteinExistence type="predicted"/>
<dbReference type="OrthoDB" id="3942904at2759"/>
<keyword evidence="2" id="KW-0812">Transmembrane</keyword>
<name>A0A6A6DLH6_9PEZI</name>
<protein>
    <recommendedName>
        <fullName evidence="5">Amino acid permease/ SLC12A domain-containing protein</fullName>
    </recommendedName>
</protein>
<dbReference type="EMBL" id="ML994658">
    <property type="protein sequence ID" value="KAF2180357.1"/>
    <property type="molecule type" value="Genomic_DNA"/>
</dbReference>
<evidence type="ECO:0000313" key="6">
    <source>
        <dbReference type="EMBL" id="KAF2180357.1"/>
    </source>
</evidence>
<comment type="subcellular location">
    <subcellularLocation>
        <location evidence="1">Membrane</location>
        <topology evidence="1">Multi-pass membrane protein</topology>
    </subcellularLocation>
</comment>
<dbReference type="Pfam" id="PF00324">
    <property type="entry name" value="AA_permease"/>
    <property type="match status" value="1"/>
</dbReference>
<dbReference type="PANTHER" id="PTHR43341">
    <property type="entry name" value="AMINO ACID PERMEASE"/>
    <property type="match status" value="1"/>
</dbReference>
<dbReference type="PANTHER" id="PTHR43341:SF6">
    <property type="entry name" value="AMINO ACID TRANSPORTER (EUROFUNG)"/>
    <property type="match status" value="1"/>
</dbReference>
<dbReference type="Gene3D" id="1.20.1740.10">
    <property type="entry name" value="Amino acid/polyamine transporter I"/>
    <property type="match status" value="1"/>
</dbReference>
<reference evidence="6" key="1">
    <citation type="journal article" date="2020" name="Stud. Mycol.">
        <title>101 Dothideomycetes genomes: a test case for predicting lifestyles and emergence of pathogens.</title>
        <authorList>
            <person name="Haridas S."/>
            <person name="Albert R."/>
            <person name="Binder M."/>
            <person name="Bloem J."/>
            <person name="Labutti K."/>
            <person name="Salamov A."/>
            <person name="Andreopoulos B."/>
            <person name="Baker S."/>
            <person name="Barry K."/>
            <person name="Bills G."/>
            <person name="Bluhm B."/>
            <person name="Cannon C."/>
            <person name="Castanera R."/>
            <person name="Culley D."/>
            <person name="Daum C."/>
            <person name="Ezra D."/>
            <person name="Gonzalez J."/>
            <person name="Henrissat B."/>
            <person name="Kuo A."/>
            <person name="Liang C."/>
            <person name="Lipzen A."/>
            <person name="Lutzoni F."/>
            <person name="Magnuson J."/>
            <person name="Mondo S."/>
            <person name="Nolan M."/>
            <person name="Ohm R."/>
            <person name="Pangilinan J."/>
            <person name="Park H.-J."/>
            <person name="Ramirez L."/>
            <person name="Alfaro M."/>
            <person name="Sun H."/>
            <person name="Tritt A."/>
            <person name="Yoshinaga Y."/>
            <person name="Zwiers L.-H."/>
            <person name="Turgeon B."/>
            <person name="Goodwin S."/>
            <person name="Spatafora J."/>
            <person name="Crous P."/>
            <person name="Grigoriev I."/>
        </authorList>
    </citation>
    <scope>NUCLEOTIDE SEQUENCE</scope>
    <source>
        <strain evidence="6">CBS 207.26</strain>
    </source>
</reference>